<dbReference type="WBParaSite" id="Minc3s00279g09286">
    <property type="protein sequence ID" value="Minc3s00279g09286"/>
    <property type="gene ID" value="Minc3s00279g09286"/>
</dbReference>
<dbReference type="Proteomes" id="UP000887563">
    <property type="component" value="Unplaced"/>
</dbReference>
<dbReference type="AlphaFoldDB" id="A0A914L8R2"/>
<evidence type="ECO:0000313" key="2">
    <source>
        <dbReference type="Proteomes" id="UP000887563"/>
    </source>
</evidence>
<name>A0A914L8R2_MELIC</name>
<feature type="region of interest" description="Disordered" evidence="1">
    <location>
        <begin position="1"/>
        <end position="29"/>
    </location>
</feature>
<accession>A0A914L8R2</accession>
<organism evidence="2 3">
    <name type="scientific">Meloidogyne incognita</name>
    <name type="common">Southern root-knot nematode worm</name>
    <name type="synonym">Oxyuris incognita</name>
    <dbReference type="NCBI Taxonomy" id="6306"/>
    <lineage>
        <taxon>Eukaryota</taxon>
        <taxon>Metazoa</taxon>
        <taxon>Ecdysozoa</taxon>
        <taxon>Nematoda</taxon>
        <taxon>Chromadorea</taxon>
        <taxon>Rhabditida</taxon>
        <taxon>Tylenchina</taxon>
        <taxon>Tylenchomorpha</taxon>
        <taxon>Tylenchoidea</taxon>
        <taxon>Meloidogynidae</taxon>
        <taxon>Meloidogyninae</taxon>
        <taxon>Meloidogyne</taxon>
        <taxon>Meloidogyne incognita group</taxon>
    </lineage>
</organism>
<reference evidence="3" key="1">
    <citation type="submission" date="2022-11" db="UniProtKB">
        <authorList>
            <consortium name="WormBaseParasite"/>
        </authorList>
    </citation>
    <scope>IDENTIFICATION</scope>
</reference>
<evidence type="ECO:0000256" key="1">
    <source>
        <dbReference type="SAM" id="MobiDB-lite"/>
    </source>
</evidence>
<protein>
    <submittedName>
        <fullName evidence="3">Candidate secreted effector</fullName>
    </submittedName>
</protein>
<evidence type="ECO:0000313" key="3">
    <source>
        <dbReference type="WBParaSite" id="Minc3s00279g09286"/>
    </source>
</evidence>
<proteinExistence type="predicted"/>
<sequence>MSNKLIVGNSGKTAKNDRHGSINQPTSTEINAPTSFDFLFGSDSFILSELLFNRESNTFNPMNSERF</sequence>
<keyword evidence="2" id="KW-1185">Reference proteome</keyword>